<evidence type="ECO:0000256" key="3">
    <source>
        <dbReference type="ARBA" id="ARBA00022553"/>
    </source>
</evidence>
<dbReference type="Gene3D" id="1.10.1200.10">
    <property type="entry name" value="ACP-like"/>
    <property type="match status" value="2"/>
</dbReference>
<feature type="domain" description="Carrier" evidence="5">
    <location>
        <begin position="1779"/>
        <end position="1854"/>
    </location>
</feature>
<evidence type="ECO:0000259" key="5">
    <source>
        <dbReference type="PROSITE" id="PS50075"/>
    </source>
</evidence>
<reference evidence="6 7" key="1">
    <citation type="submission" date="2023-11" db="EMBL/GenBank/DDBJ databases">
        <title>Lentzea sokolovensis, sp. nov., Lentzea kristufkii, sp. nov., and Lentzea miocenensis, sp. nov., rare actinobacteria from Sokolov Coal Basin, Miocene lacustrine sediment, Czech Republic.</title>
        <authorList>
            <person name="Lara A."/>
            <person name="Kotroba L."/>
            <person name="Nouioui I."/>
            <person name="Neumann-Schaal M."/>
            <person name="Mast Y."/>
            <person name="Chronakova A."/>
        </authorList>
    </citation>
    <scope>NUCLEOTIDE SEQUENCE [LARGE SCALE GENOMIC DNA]</scope>
    <source>
        <strain evidence="6 7">BCCO 10_0061</strain>
    </source>
</reference>
<accession>A0ABU4V822</accession>
<evidence type="ECO:0000256" key="2">
    <source>
        <dbReference type="ARBA" id="ARBA00022450"/>
    </source>
</evidence>
<keyword evidence="2" id="KW-0596">Phosphopantetheine</keyword>
<keyword evidence="3" id="KW-0597">Phosphoprotein</keyword>
<dbReference type="InterPro" id="IPR045851">
    <property type="entry name" value="AMP-bd_C_sf"/>
</dbReference>
<dbReference type="InterPro" id="IPR025110">
    <property type="entry name" value="AMP-bd_C"/>
</dbReference>
<dbReference type="NCBIfam" id="TIGR01733">
    <property type="entry name" value="AA-adenyl-dom"/>
    <property type="match status" value="2"/>
</dbReference>
<dbReference type="Pfam" id="PF13193">
    <property type="entry name" value="AMP-binding_C"/>
    <property type="match status" value="2"/>
</dbReference>
<organism evidence="6 7">
    <name type="scientific">Lentzea sokolovensis</name>
    <dbReference type="NCBI Taxonomy" id="3095429"/>
    <lineage>
        <taxon>Bacteria</taxon>
        <taxon>Bacillati</taxon>
        <taxon>Actinomycetota</taxon>
        <taxon>Actinomycetes</taxon>
        <taxon>Pseudonocardiales</taxon>
        <taxon>Pseudonocardiaceae</taxon>
        <taxon>Lentzea</taxon>
    </lineage>
</organism>
<dbReference type="InterPro" id="IPR009081">
    <property type="entry name" value="PP-bd_ACP"/>
</dbReference>
<dbReference type="InterPro" id="IPR000873">
    <property type="entry name" value="AMP-dep_synth/lig_dom"/>
</dbReference>
<dbReference type="InterPro" id="IPR001242">
    <property type="entry name" value="Condensation_dom"/>
</dbReference>
<dbReference type="PANTHER" id="PTHR45527">
    <property type="entry name" value="NONRIBOSOMAL PEPTIDE SYNTHETASE"/>
    <property type="match status" value="1"/>
</dbReference>
<dbReference type="PANTHER" id="PTHR45527:SF1">
    <property type="entry name" value="FATTY ACID SYNTHASE"/>
    <property type="match status" value="1"/>
</dbReference>
<protein>
    <submittedName>
        <fullName evidence="6">Amino acid adenylation domain-containing protein</fullName>
    </submittedName>
</protein>
<feature type="domain" description="Carrier" evidence="5">
    <location>
        <begin position="728"/>
        <end position="802"/>
    </location>
</feature>
<evidence type="ECO:0000256" key="4">
    <source>
        <dbReference type="SAM" id="MobiDB-lite"/>
    </source>
</evidence>
<dbReference type="PROSITE" id="PS00455">
    <property type="entry name" value="AMP_BINDING"/>
    <property type="match status" value="2"/>
</dbReference>
<dbReference type="Pfam" id="PF00550">
    <property type="entry name" value="PP-binding"/>
    <property type="match status" value="2"/>
</dbReference>
<dbReference type="InterPro" id="IPR042099">
    <property type="entry name" value="ANL_N_sf"/>
</dbReference>
<dbReference type="InterPro" id="IPR020806">
    <property type="entry name" value="PKS_PP-bd"/>
</dbReference>
<dbReference type="SUPFAM" id="SSF47336">
    <property type="entry name" value="ACP-like"/>
    <property type="match status" value="2"/>
</dbReference>
<dbReference type="PROSITE" id="PS00012">
    <property type="entry name" value="PHOSPHOPANTETHEINE"/>
    <property type="match status" value="1"/>
</dbReference>
<dbReference type="InterPro" id="IPR023213">
    <property type="entry name" value="CAT-like_dom_sf"/>
</dbReference>
<dbReference type="InterPro" id="IPR036736">
    <property type="entry name" value="ACP-like_sf"/>
</dbReference>
<comment type="cofactor">
    <cofactor evidence="1">
        <name>pantetheine 4'-phosphate</name>
        <dbReference type="ChEBI" id="CHEBI:47942"/>
    </cofactor>
</comment>
<dbReference type="RefSeq" id="WP_319979164.1">
    <property type="nucleotide sequence ID" value="NZ_JAXAVU010000013.1"/>
</dbReference>
<dbReference type="SUPFAM" id="SSF52777">
    <property type="entry name" value="CoA-dependent acyltransferases"/>
    <property type="match status" value="3"/>
</dbReference>
<dbReference type="Pfam" id="PF00668">
    <property type="entry name" value="Condensation"/>
    <property type="match status" value="1"/>
</dbReference>
<evidence type="ECO:0000256" key="1">
    <source>
        <dbReference type="ARBA" id="ARBA00001957"/>
    </source>
</evidence>
<gene>
    <name evidence="6" type="ORF">SK854_33690</name>
</gene>
<feature type="region of interest" description="Disordered" evidence="4">
    <location>
        <begin position="1855"/>
        <end position="1889"/>
    </location>
</feature>
<dbReference type="InterPro" id="IPR006162">
    <property type="entry name" value="Ppantetheine_attach_site"/>
</dbReference>
<dbReference type="PROSITE" id="PS50075">
    <property type="entry name" value="CARRIER"/>
    <property type="match status" value="2"/>
</dbReference>
<evidence type="ECO:0000313" key="7">
    <source>
        <dbReference type="Proteomes" id="UP001285352"/>
    </source>
</evidence>
<feature type="compositionally biased region" description="Basic residues" evidence="4">
    <location>
        <begin position="1866"/>
        <end position="1880"/>
    </location>
</feature>
<dbReference type="InterPro" id="IPR020845">
    <property type="entry name" value="AMP-binding_CS"/>
</dbReference>
<proteinExistence type="predicted"/>
<dbReference type="EMBL" id="JAXAVU010000013">
    <property type="protein sequence ID" value="MDX8147106.1"/>
    <property type="molecule type" value="Genomic_DNA"/>
</dbReference>
<dbReference type="InterPro" id="IPR010071">
    <property type="entry name" value="AA_adenyl_dom"/>
</dbReference>
<dbReference type="SMART" id="SM00823">
    <property type="entry name" value="PKS_PP"/>
    <property type="match status" value="2"/>
</dbReference>
<dbReference type="Gene3D" id="3.30.559.30">
    <property type="entry name" value="Nonribosomal peptide synthetase, condensation domain"/>
    <property type="match status" value="2"/>
</dbReference>
<keyword evidence="7" id="KW-1185">Reference proteome</keyword>
<dbReference type="Proteomes" id="UP001285352">
    <property type="component" value="Unassembled WGS sequence"/>
</dbReference>
<evidence type="ECO:0000313" key="6">
    <source>
        <dbReference type="EMBL" id="MDX8147106.1"/>
    </source>
</evidence>
<dbReference type="SUPFAM" id="SSF56801">
    <property type="entry name" value="Acetyl-CoA synthetase-like"/>
    <property type="match status" value="2"/>
</dbReference>
<name>A0ABU4V822_9PSEU</name>
<dbReference type="Gene3D" id="3.40.50.12780">
    <property type="entry name" value="N-terminal domain of ligase-like"/>
    <property type="match status" value="2"/>
</dbReference>
<comment type="caution">
    <text evidence="6">The sequence shown here is derived from an EMBL/GenBank/DDBJ whole genome shotgun (WGS) entry which is preliminary data.</text>
</comment>
<dbReference type="Gene3D" id="3.30.559.10">
    <property type="entry name" value="Chloramphenicol acetyltransferase-like domain"/>
    <property type="match status" value="1"/>
</dbReference>
<dbReference type="Pfam" id="PF00501">
    <property type="entry name" value="AMP-binding"/>
    <property type="match status" value="2"/>
</dbReference>
<dbReference type="Gene3D" id="3.30.300.30">
    <property type="match status" value="2"/>
</dbReference>
<sequence>MSAPANAITALSGAAIRLPIALPRPLTPTYRRRVVDGPSPVGADGFVHLLASLAMVVARHNDVDEVVVGCVHLDGDSPVVVPLRVTVDRAGSVDDALTSARRAVSAEHDSTTSGQAIPLLVVATGTRNLGQAVVEAHHLARLRSAVADADLVVSADTAKGKVRLDANADLFGDETTRDLLAQVTAAAIVCTTALGTRVGDVDLIGPDERSRLDEFSGATDVLEPATLHETVAQRAALTPNAVAVVCRGRSLTYRELDQRSNALAHTLTGLGAVHRARVGVRLERSVDLIVALLGVLKSGAAYVPIDPLTPHARQRQITELAGLSVVVTEPEMPPLGVDEVVVDDSVTGTPPPVDRTPDDPAYVMFTSGSTGRPKGVVVTHANVFRLLASSHRLFGFSADDVWLNAHTFAFDVSVWEIFGALVHGARLVIPSWDVTRDPDRLVRLVRDEKVTLVTTTPTAFQGFDESARALADPLPFLRYVVFCGEALTPASLEPWFRARGDQQPQLINMYGITETTVHSTFYRIRSEDVHDGRRKVGRGLSDTPIRVLDADRRLVPIGAVGEIHVGGAGVTAGYLIADEADHARFGPDPYSDLPGARLYRSGDLGRWLADGTLEYLGRNDHQVKIRGYRVELGELDHVLQQHPTVRSARSWIVRRPGLPPLLAAAVVPADGEDALTGLRDFVADRLPAYMVPAVLTSVDELPLTANGKLDTGRLPDPFAVPATGVVRPEDDPRAAEIAEAMADALALSSVDVDRSFFELGGDSITAIRLVAALYERGFAFELAQVYQARTARALAAESVTGALPTAPGVLPRALVPERDRRWIPAGAVDAFPATRLQAAMLFHSVLDGEHVYHDVFSYVVDGALDEPSVRRAVAELVLDHPVLRSAFVVDGPVAPIQVVHPSADVRCEFVELPAAGDVAPAVDEWASAERSSPFPWEEPGHLRVAVHTAPDGPSTLSLSFHHAILDGWSVASLVTDLLLRATTGRAPHTTERIARDTGLLSAYAAVEHATEEDPRQRSFWLGRIGERRSTTIPGRGREDVALAAGDDGEVTVVIPGEVTSALVDLARKCGVPLKSVHLAAHVALMSFVSGRPDVLTGLIAGGRAEVDGGDQVSGLFLNTVPFDIDVADDGWADLVRRVFDEETAIYPYRRFPYPALQSALGVERLCATAFNYTDFHVYADLVAEGVTVRGVRYREKTDFPFLLSVSEDPFDARTAVTISYDQALVGAAQARRYADHYVELLRHAGSMPGESPVRMLADRFGGRVGPAQDLPSPSITAFDLVLEAVAATPEGIAQCHDRVEHTYQDLAAQVGGVASTLREFGVGTGDRVACYVARGLDPLVALLGTWAVGASYVPMDSSLPPARQADQLALVRCAAVIRSAGMSTEDCQPPVPVHVLAGDAPRASAPGDWARPGPEDEAYVLFTSGSTGVPKAVGMPHRAMANLISWQIAQPEFASRPRVGQFAALSFDVSIQEMLSATASGGTLVVVPESARRNPQELLDFLDAEEIQVAMLPVVALHQLAAAHSAFRTAPRALRHVITAGEALVVTPAVRDFCASTGIELVNQYGPTETHVVTCHRLGPDPLLWSERPPIGAPVWRTRLDVRDPLGRSVPPGTEGELYVGGANVALGYVAAGVTEPAQQFTGPDVDGVRWYRTGDLVRLGDNGLLEFVGRTDDQVKIRGHRVEPQEVTTALLRIPGVRAAAVRMVEMTDSRSELVAFVEADAGTTADELLVVLRSGLPSYAVPAHVELIDCLPTTPSGKIDGMALPRPGASAPQPVDVVADGTEAEVLRVWEQLLGHPVRSPSVSFFDAGGSSLLLLPLYLQLRSQFGVDFSMHHLFQHPTARGFAEFIEGTGVAHTDGSAPRTRPARVTRSAARRRAARKSEGNAHD</sequence>